<gene>
    <name evidence="3" type="primary">LOC110082867</name>
</gene>
<name>A0A6J0U6S4_9SAUR</name>
<reference evidence="3" key="1">
    <citation type="submission" date="2025-08" db="UniProtKB">
        <authorList>
            <consortium name="RefSeq"/>
        </authorList>
    </citation>
    <scope>IDENTIFICATION</scope>
</reference>
<evidence type="ECO:0000313" key="2">
    <source>
        <dbReference type="Proteomes" id="UP001652642"/>
    </source>
</evidence>
<organism evidence="2 3">
    <name type="scientific">Pogona vitticeps</name>
    <name type="common">central bearded dragon</name>
    <dbReference type="NCBI Taxonomy" id="103695"/>
    <lineage>
        <taxon>Eukaryota</taxon>
        <taxon>Metazoa</taxon>
        <taxon>Chordata</taxon>
        <taxon>Craniata</taxon>
        <taxon>Vertebrata</taxon>
        <taxon>Euteleostomi</taxon>
        <taxon>Lepidosauria</taxon>
        <taxon>Squamata</taxon>
        <taxon>Bifurcata</taxon>
        <taxon>Unidentata</taxon>
        <taxon>Episquamata</taxon>
        <taxon>Toxicofera</taxon>
        <taxon>Iguania</taxon>
        <taxon>Acrodonta</taxon>
        <taxon>Agamidae</taxon>
        <taxon>Amphibolurinae</taxon>
        <taxon>Pogona</taxon>
    </lineage>
</organism>
<dbReference type="OrthoDB" id="524326at2759"/>
<sequence>MHSQLPAKVKHLAGFPGLGRTGGAVLLSPRLSPGAHLLVFQPAAWRSELAKQMNAETSPRIRCLQQIHKVISKANEILAGISHPSVCKEVLLSTPGTAYISGLAEVYRVAKRLEDGMKARSLAGDQLQQALHDVDLAWNNLLSFLVFGHSQFQMLNFQLLEATVGRDPCLSAPPREPATQVCGVCLTEMNPEPQLLSGNSDPVIYQGSYYHASCANFWLNCVDAVLPRDLILPPVSKFLYE</sequence>
<dbReference type="InterPro" id="IPR039656">
    <property type="entry name" value="SYNRG"/>
</dbReference>
<dbReference type="Pfam" id="PF25999">
    <property type="entry name" value="SYNRG_C"/>
    <property type="match status" value="1"/>
</dbReference>
<dbReference type="RefSeq" id="XP_020656451.2">
    <property type="nucleotide sequence ID" value="XM_020800792.2"/>
</dbReference>
<proteinExistence type="predicted"/>
<feature type="domain" description="Synergin gamma C-terminal" evidence="1">
    <location>
        <begin position="60"/>
        <end position="228"/>
    </location>
</feature>
<dbReference type="Proteomes" id="UP001652642">
    <property type="component" value="Chromosome 14"/>
</dbReference>
<dbReference type="PANTHER" id="PTHR15463:SF2">
    <property type="entry name" value="SYNERGIN GAMMA"/>
    <property type="match status" value="1"/>
</dbReference>
<dbReference type="KEGG" id="pvt:110082867"/>
<evidence type="ECO:0000259" key="1">
    <source>
        <dbReference type="Pfam" id="PF25999"/>
    </source>
</evidence>
<protein>
    <submittedName>
        <fullName evidence="3">Synergin gamma-like isoform X1</fullName>
    </submittedName>
</protein>
<keyword evidence="2" id="KW-1185">Reference proteome</keyword>
<accession>A0A6J0U6S4</accession>
<dbReference type="InParanoid" id="A0A6J0U6S4"/>
<dbReference type="GeneID" id="110082867"/>
<dbReference type="GO" id="GO:0030130">
    <property type="term" value="C:clathrin coat of trans-Golgi network vesicle"/>
    <property type="evidence" value="ECO:0007669"/>
    <property type="project" value="TreeGrafter"/>
</dbReference>
<dbReference type="PANTHER" id="PTHR15463">
    <property type="entry name" value="AP1 GAMMA SUBUNIT BINDING PROTEIN 1"/>
    <property type="match status" value="1"/>
</dbReference>
<evidence type="ECO:0000313" key="3">
    <source>
        <dbReference type="RefSeq" id="XP_020656451.2"/>
    </source>
</evidence>
<dbReference type="AlphaFoldDB" id="A0A6J0U6S4"/>
<dbReference type="InterPro" id="IPR059024">
    <property type="entry name" value="SYNRG_C"/>
</dbReference>